<dbReference type="PANTHER" id="PTHR24258:SF129">
    <property type="entry name" value="LP15124P-RELATED"/>
    <property type="match status" value="1"/>
</dbReference>
<feature type="compositionally biased region" description="Polar residues" evidence="4">
    <location>
        <begin position="38"/>
        <end position="49"/>
    </location>
</feature>
<feature type="domain" description="Peptidase S1" evidence="6">
    <location>
        <begin position="173"/>
        <end position="421"/>
    </location>
</feature>
<keyword evidence="7" id="KW-1185">Reference proteome</keyword>
<dbReference type="PRINTS" id="PR00722">
    <property type="entry name" value="CHYMOTRYPSIN"/>
</dbReference>
<evidence type="ECO:0000256" key="3">
    <source>
        <dbReference type="ARBA" id="ARBA00023157"/>
    </source>
</evidence>
<evidence type="ECO:0000313" key="7">
    <source>
        <dbReference type="Proteomes" id="UP000694867"/>
    </source>
</evidence>
<dbReference type="InterPro" id="IPR001314">
    <property type="entry name" value="Peptidase_S1A"/>
</dbReference>
<comment type="subcellular location">
    <subcellularLocation>
        <location evidence="1">Secreted</location>
    </subcellularLocation>
</comment>
<evidence type="ECO:0000256" key="2">
    <source>
        <dbReference type="ARBA" id="ARBA00022525"/>
    </source>
</evidence>
<dbReference type="SUPFAM" id="SSF50494">
    <property type="entry name" value="Trypsin-like serine proteases"/>
    <property type="match status" value="1"/>
</dbReference>
<dbReference type="InterPro" id="IPR043504">
    <property type="entry name" value="Peptidase_S1_PA_chymotrypsin"/>
</dbReference>
<dbReference type="GO" id="GO:0004252">
    <property type="term" value="F:serine-type endopeptidase activity"/>
    <property type="evidence" value="ECO:0007669"/>
    <property type="project" value="InterPro"/>
</dbReference>
<dbReference type="SMART" id="SM00020">
    <property type="entry name" value="Tryp_SPc"/>
    <property type="match status" value="1"/>
</dbReference>
<dbReference type="Proteomes" id="UP000694867">
    <property type="component" value="Unplaced"/>
</dbReference>
<dbReference type="RefSeq" id="XP_003744063.1">
    <property type="nucleotide sequence ID" value="XM_003744015.1"/>
</dbReference>
<feature type="signal peptide" evidence="5">
    <location>
        <begin position="1"/>
        <end position="23"/>
    </location>
</feature>
<proteinExistence type="predicted"/>
<protein>
    <submittedName>
        <fullName evidence="8">Phenoloxidase-activating factor 2</fullName>
    </submittedName>
</protein>
<organism evidence="7 8">
    <name type="scientific">Galendromus occidentalis</name>
    <name type="common">western predatory mite</name>
    <dbReference type="NCBI Taxonomy" id="34638"/>
    <lineage>
        <taxon>Eukaryota</taxon>
        <taxon>Metazoa</taxon>
        <taxon>Ecdysozoa</taxon>
        <taxon>Arthropoda</taxon>
        <taxon>Chelicerata</taxon>
        <taxon>Arachnida</taxon>
        <taxon>Acari</taxon>
        <taxon>Parasitiformes</taxon>
        <taxon>Mesostigmata</taxon>
        <taxon>Gamasina</taxon>
        <taxon>Phytoseioidea</taxon>
        <taxon>Phytoseiidae</taxon>
        <taxon>Typhlodrominae</taxon>
        <taxon>Galendromus</taxon>
    </lineage>
</organism>
<evidence type="ECO:0000259" key="6">
    <source>
        <dbReference type="PROSITE" id="PS50240"/>
    </source>
</evidence>
<accession>A0AAJ6VYB2</accession>
<evidence type="ECO:0000256" key="1">
    <source>
        <dbReference type="ARBA" id="ARBA00004613"/>
    </source>
</evidence>
<feature type="chain" id="PRO_5042562858" evidence="5">
    <location>
        <begin position="24"/>
        <end position="430"/>
    </location>
</feature>
<sequence length="430" mass="47146">MLSPSTLWCCAVASCLLPGVVRAQFGFTFQDSRLAPQPQSFQNVASRSSVDQRRDDPNDPYPTGGSLPTNGPIYNGGLSRDPPAPGETAPGQCICVPFYQCSDGYINEDGSGILDARTKNPPKEEIPLDSAQGGDPNCPGIDQLCCKEPSAVTQRPVIFSCGIRNDNGINSRILQKNMKGEAEFGEWPWQAAILKAENGQVRFECGGTLVSERHILTVGHCVYRSKSTGAPLVVRLGEWDTKNNNEFYPHEDYEVSNIVVHPNFRNNSLWNDLAILELATPVTFRPHISPICLPRPGESYEGHECVVTGWGKNSYRTGGYSNIMKEVKVPVIERVNCLEKLRRTRLGPRFQLHEGFMCAGSIEGEDSCKGDGGGPLSCYRNDGRYSLAGLVSWGIDCGASDVPGVYVRIVNYLDWISYTTGRPLSDFSPK</sequence>
<dbReference type="PROSITE" id="PS50240">
    <property type="entry name" value="TRYPSIN_DOM"/>
    <property type="match status" value="1"/>
</dbReference>
<dbReference type="FunFam" id="2.40.10.10:FF:000038">
    <property type="entry name" value="Serine protease"/>
    <property type="match status" value="1"/>
</dbReference>
<gene>
    <name evidence="8" type="primary">LOC100905977</name>
</gene>
<dbReference type="InterPro" id="IPR041515">
    <property type="entry name" value="PPAF-2-like_Clip"/>
</dbReference>
<dbReference type="KEGG" id="goe:100905977"/>
<keyword evidence="2" id="KW-0964">Secreted</keyword>
<dbReference type="Gene3D" id="2.40.10.10">
    <property type="entry name" value="Trypsin-like serine proteases"/>
    <property type="match status" value="2"/>
</dbReference>
<dbReference type="InterPro" id="IPR001254">
    <property type="entry name" value="Trypsin_dom"/>
</dbReference>
<feature type="region of interest" description="Disordered" evidence="4">
    <location>
        <begin position="38"/>
        <end position="86"/>
    </location>
</feature>
<keyword evidence="5" id="KW-0732">Signal</keyword>
<dbReference type="PANTHER" id="PTHR24258">
    <property type="entry name" value="SERINE PROTEASE-RELATED"/>
    <property type="match status" value="1"/>
</dbReference>
<reference evidence="8" key="1">
    <citation type="submission" date="2025-08" db="UniProtKB">
        <authorList>
            <consortium name="RefSeq"/>
        </authorList>
    </citation>
    <scope>IDENTIFICATION</scope>
</reference>
<evidence type="ECO:0000256" key="4">
    <source>
        <dbReference type="SAM" id="MobiDB-lite"/>
    </source>
</evidence>
<dbReference type="CDD" id="cd00190">
    <property type="entry name" value="Tryp_SPc"/>
    <property type="match status" value="1"/>
</dbReference>
<name>A0AAJ6VYB2_9ACAR</name>
<dbReference type="Pfam" id="PF00089">
    <property type="entry name" value="Trypsin"/>
    <property type="match status" value="1"/>
</dbReference>
<evidence type="ECO:0000256" key="5">
    <source>
        <dbReference type="SAM" id="SignalP"/>
    </source>
</evidence>
<evidence type="ECO:0000313" key="8">
    <source>
        <dbReference type="RefSeq" id="XP_003744063.1"/>
    </source>
</evidence>
<dbReference type="AlphaFoldDB" id="A0AAJ6VYB2"/>
<dbReference type="GO" id="GO:0005576">
    <property type="term" value="C:extracellular region"/>
    <property type="evidence" value="ECO:0007669"/>
    <property type="project" value="UniProtKB-SubCell"/>
</dbReference>
<dbReference type="GeneID" id="100905977"/>
<keyword evidence="3" id="KW-1015">Disulfide bond</keyword>
<dbReference type="Pfam" id="PF18322">
    <property type="entry name" value="CLIP_1"/>
    <property type="match status" value="1"/>
</dbReference>
<dbReference type="GO" id="GO:0006508">
    <property type="term" value="P:proteolysis"/>
    <property type="evidence" value="ECO:0007669"/>
    <property type="project" value="InterPro"/>
</dbReference>
<dbReference type="InterPro" id="IPR009003">
    <property type="entry name" value="Peptidase_S1_PA"/>
</dbReference>